<keyword evidence="8 12" id="KW-1133">Transmembrane helix</keyword>
<dbReference type="Pfam" id="PF00528">
    <property type="entry name" value="BPD_transp_1"/>
    <property type="match status" value="1"/>
</dbReference>
<feature type="transmembrane region" description="Helical" evidence="12">
    <location>
        <begin position="49"/>
        <end position="70"/>
    </location>
</feature>
<evidence type="ECO:0000256" key="5">
    <source>
        <dbReference type="ARBA" id="ARBA00022692"/>
    </source>
</evidence>
<dbReference type="GO" id="GO:0005886">
    <property type="term" value="C:plasma membrane"/>
    <property type="evidence" value="ECO:0007669"/>
    <property type="project" value="UniProtKB-SubCell"/>
</dbReference>
<feature type="transmembrane region" description="Helical" evidence="12">
    <location>
        <begin position="113"/>
        <end position="137"/>
    </location>
</feature>
<evidence type="ECO:0000256" key="7">
    <source>
        <dbReference type="ARBA" id="ARBA00022927"/>
    </source>
</evidence>
<gene>
    <name evidence="15" type="ORF">BKA15_001897</name>
</gene>
<proteinExistence type="inferred from homology"/>
<dbReference type="InterPro" id="IPR025966">
    <property type="entry name" value="OppC_N"/>
</dbReference>
<feature type="transmembrane region" description="Helical" evidence="12">
    <location>
        <begin position="144"/>
        <end position="164"/>
    </location>
</feature>
<keyword evidence="7" id="KW-0653">Protein transport</keyword>
<dbReference type="InterPro" id="IPR035906">
    <property type="entry name" value="MetI-like_sf"/>
</dbReference>
<evidence type="ECO:0000256" key="4">
    <source>
        <dbReference type="ARBA" id="ARBA00022519"/>
    </source>
</evidence>
<keyword evidence="16" id="KW-1185">Reference proteome</keyword>
<dbReference type="AlphaFoldDB" id="A0A7Y9I5P4"/>
<evidence type="ECO:0000256" key="9">
    <source>
        <dbReference type="ARBA" id="ARBA00023136"/>
    </source>
</evidence>
<evidence type="ECO:0000256" key="10">
    <source>
        <dbReference type="ARBA" id="ARBA00024202"/>
    </source>
</evidence>
<keyword evidence="9 12" id="KW-0472">Membrane</keyword>
<evidence type="ECO:0000256" key="12">
    <source>
        <dbReference type="RuleBase" id="RU363032"/>
    </source>
</evidence>
<evidence type="ECO:0000313" key="15">
    <source>
        <dbReference type="EMBL" id="NYE70568.1"/>
    </source>
</evidence>
<protein>
    <recommendedName>
        <fullName evidence="11">Oligopeptide transport system permease protein OppC</fullName>
    </recommendedName>
</protein>
<reference evidence="15 16" key="1">
    <citation type="submission" date="2020-07" db="EMBL/GenBank/DDBJ databases">
        <title>Sequencing the genomes of 1000 actinobacteria strains.</title>
        <authorList>
            <person name="Klenk H.-P."/>
        </authorList>
    </citation>
    <scope>NUCLEOTIDE SEQUENCE [LARGE SCALE GENOMIC DNA]</scope>
    <source>
        <strain evidence="15 16">DSM 22083</strain>
    </source>
</reference>
<dbReference type="PANTHER" id="PTHR43386:SF2">
    <property type="entry name" value="OLIGOPEPTIDE TRANSPORT SYSTEM PERMEASE PROTEIN OPPC"/>
    <property type="match status" value="1"/>
</dbReference>
<dbReference type="PANTHER" id="PTHR43386">
    <property type="entry name" value="OLIGOPEPTIDE TRANSPORT SYSTEM PERMEASE PROTEIN APPC"/>
    <property type="match status" value="1"/>
</dbReference>
<keyword evidence="6" id="KW-0571">Peptide transport</keyword>
<dbReference type="GO" id="GO:0015031">
    <property type="term" value="P:protein transport"/>
    <property type="evidence" value="ECO:0007669"/>
    <property type="project" value="UniProtKB-KW"/>
</dbReference>
<dbReference type="InterPro" id="IPR000515">
    <property type="entry name" value="MetI-like"/>
</dbReference>
<name>A0A7Y9I5P4_9ACTN</name>
<feature type="domain" description="ABC transmembrane type-1" evidence="14">
    <location>
        <begin position="113"/>
        <end position="302"/>
    </location>
</feature>
<feature type="transmembrane region" description="Helical" evidence="12">
    <location>
        <begin position="170"/>
        <end position="192"/>
    </location>
</feature>
<evidence type="ECO:0000256" key="13">
    <source>
        <dbReference type="SAM" id="MobiDB-lite"/>
    </source>
</evidence>
<evidence type="ECO:0000256" key="11">
    <source>
        <dbReference type="ARBA" id="ARBA00072251"/>
    </source>
</evidence>
<feature type="transmembrane region" description="Helical" evidence="12">
    <location>
        <begin position="222"/>
        <end position="243"/>
    </location>
</feature>
<dbReference type="GO" id="GO:0015833">
    <property type="term" value="P:peptide transport"/>
    <property type="evidence" value="ECO:0007669"/>
    <property type="project" value="UniProtKB-KW"/>
</dbReference>
<dbReference type="Pfam" id="PF12911">
    <property type="entry name" value="OppC_N"/>
    <property type="match status" value="1"/>
</dbReference>
<dbReference type="PROSITE" id="PS50928">
    <property type="entry name" value="ABC_TM1"/>
    <property type="match status" value="1"/>
</dbReference>
<evidence type="ECO:0000256" key="2">
    <source>
        <dbReference type="ARBA" id="ARBA00022448"/>
    </source>
</evidence>
<comment type="subcellular location">
    <subcellularLocation>
        <location evidence="1">Cell inner membrane</location>
        <topology evidence="1">Multi-pass membrane protein</topology>
    </subcellularLocation>
    <subcellularLocation>
        <location evidence="12">Cell membrane</location>
        <topology evidence="12">Multi-pass membrane protein</topology>
    </subcellularLocation>
</comment>
<accession>A0A7Y9I5P4</accession>
<keyword evidence="5 12" id="KW-0812">Transmembrane</keyword>
<dbReference type="GO" id="GO:0055085">
    <property type="term" value="P:transmembrane transport"/>
    <property type="evidence" value="ECO:0007669"/>
    <property type="project" value="InterPro"/>
</dbReference>
<dbReference type="Proteomes" id="UP000569914">
    <property type="component" value="Unassembled WGS sequence"/>
</dbReference>
<dbReference type="EMBL" id="JACCBU010000001">
    <property type="protein sequence ID" value="NYE70568.1"/>
    <property type="molecule type" value="Genomic_DNA"/>
</dbReference>
<evidence type="ECO:0000256" key="3">
    <source>
        <dbReference type="ARBA" id="ARBA00022475"/>
    </source>
</evidence>
<dbReference type="SUPFAM" id="SSF161098">
    <property type="entry name" value="MetI-like"/>
    <property type="match status" value="1"/>
</dbReference>
<comment type="similarity">
    <text evidence="10">Belongs to the binding-protein-dependent transport system permease family. OppBC subfamily.</text>
</comment>
<keyword evidence="2 12" id="KW-0813">Transport</keyword>
<evidence type="ECO:0000256" key="8">
    <source>
        <dbReference type="ARBA" id="ARBA00022989"/>
    </source>
</evidence>
<dbReference type="RefSeq" id="WP_179750142.1">
    <property type="nucleotide sequence ID" value="NZ_JACCBU010000001.1"/>
</dbReference>
<dbReference type="Gene3D" id="1.10.3720.10">
    <property type="entry name" value="MetI-like"/>
    <property type="match status" value="1"/>
</dbReference>
<sequence>MSTEVMNVPGHSGDPDHDPTAELLQSAQPRRRLSKGTLYLRRFLRNRPAVAGVVILILIILFALFGGLIAQHDYLATDFTALTTEPDSNHWFGTNNAGNDIYAQTVHGLQRSLLIALIVSIGTTVISAVVGASAAYFGGVYERSTLVVIHFLMVVPTFLILAMISNASGGNWLIVATILTLTGWFFQARVIWTMALSLREREYVTAARFMGVRGIWIVIRHIIPNIGSLLIIQFTLGVVGAVLTETSLSFLGFGIKAPDVSLGALIGSGANTITSAPWLFYFPAAALTLLTVSMALVADGLRDALDPTSTAGGQA</sequence>
<evidence type="ECO:0000256" key="6">
    <source>
        <dbReference type="ARBA" id="ARBA00022856"/>
    </source>
</evidence>
<feature type="region of interest" description="Disordered" evidence="13">
    <location>
        <begin position="1"/>
        <end position="26"/>
    </location>
</feature>
<dbReference type="CDD" id="cd06261">
    <property type="entry name" value="TM_PBP2"/>
    <property type="match status" value="1"/>
</dbReference>
<evidence type="ECO:0000256" key="1">
    <source>
        <dbReference type="ARBA" id="ARBA00004429"/>
    </source>
</evidence>
<dbReference type="InterPro" id="IPR050366">
    <property type="entry name" value="BP-dependent_transpt_permease"/>
</dbReference>
<evidence type="ECO:0000259" key="14">
    <source>
        <dbReference type="PROSITE" id="PS50928"/>
    </source>
</evidence>
<feature type="transmembrane region" description="Helical" evidence="12">
    <location>
        <begin position="278"/>
        <end position="298"/>
    </location>
</feature>
<comment type="caution">
    <text evidence="15">The sequence shown here is derived from an EMBL/GenBank/DDBJ whole genome shotgun (WGS) entry which is preliminary data.</text>
</comment>
<keyword evidence="4" id="KW-0997">Cell inner membrane</keyword>
<keyword evidence="3" id="KW-1003">Cell membrane</keyword>
<organism evidence="15 16">
    <name type="scientific">Microlunatus parietis</name>
    <dbReference type="NCBI Taxonomy" id="682979"/>
    <lineage>
        <taxon>Bacteria</taxon>
        <taxon>Bacillati</taxon>
        <taxon>Actinomycetota</taxon>
        <taxon>Actinomycetes</taxon>
        <taxon>Propionibacteriales</taxon>
        <taxon>Propionibacteriaceae</taxon>
        <taxon>Microlunatus</taxon>
    </lineage>
</organism>
<evidence type="ECO:0000313" key="16">
    <source>
        <dbReference type="Proteomes" id="UP000569914"/>
    </source>
</evidence>